<dbReference type="FunCoup" id="A0A4S2MY34">
    <property type="interactions" value="90"/>
</dbReference>
<gene>
    <name evidence="1" type="ORF">EX30DRAFT_252363</name>
</gene>
<dbReference type="PIRSF" id="PIRSF037240">
    <property type="entry name" value="RNA_polIII_Trep_MAF1"/>
    <property type="match status" value="1"/>
</dbReference>
<dbReference type="GO" id="GO:0016480">
    <property type="term" value="P:negative regulation of transcription by RNA polymerase III"/>
    <property type="evidence" value="ECO:0007669"/>
    <property type="project" value="InterPro"/>
</dbReference>
<dbReference type="PANTHER" id="PTHR22504:SF0">
    <property type="entry name" value="REPRESSOR OF RNA POLYMERASE III TRANSCRIPTION MAF1 HOMOLOG"/>
    <property type="match status" value="1"/>
</dbReference>
<dbReference type="InParanoid" id="A0A4S2MY34"/>
<accession>A0A4S2MY34</accession>
<organism evidence="1 2">
    <name type="scientific">Ascodesmis nigricans</name>
    <dbReference type="NCBI Taxonomy" id="341454"/>
    <lineage>
        <taxon>Eukaryota</taxon>
        <taxon>Fungi</taxon>
        <taxon>Dikarya</taxon>
        <taxon>Ascomycota</taxon>
        <taxon>Pezizomycotina</taxon>
        <taxon>Pezizomycetes</taxon>
        <taxon>Pezizales</taxon>
        <taxon>Ascodesmidaceae</taxon>
        <taxon>Ascodesmis</taxon>
    </lineage>
</organism>
<dbReference type="AlphaFoldDB" id="A0A4S2MY34"/>
<dbReference type="Gene3D" id="3.40.1000.50">
    <property type="entry name" value="Repressor of RNA polymerase III transcription Maf1"/>
    <property type="match status" value="1"/>
</dbReference>
<keyword evidence="2" id="KW-1185">Reference proteome</keyword>
<evidence type="ECO:0000313" key="2">
    <source>
        <dbReference type="Proteomes" id="UP000298138"/>
    </source>
</evidence>
<sequence length="196" mass="22338">MKFLQLHELQAISRALSFDTPDLRILGGCEIYTTKAAGSDKKLYKQISSTLSSRYEADLELSNSVSPQASRAVYRTQHSPFGPLSEISARKTFAYMIATLNASHPDYDFSSVLRPSDFRKERSLRQVINTFNTTLTNLGVRGLARGKMWDSIDNEMKLRDCAVFSYAPEDMADDAYGDEGLIWSNIYFFYNKQRKR</sequence>
<dbReference type="STRING" id="341454.A0A4S2MY34"/>
<dbReference type="EMBL" id="ML220118">
    <property type="protein sequence ID" value="TGZ81652.1"/>
    <property type="molecule type" value="Genomic_DNA"/>
</dbReference>
<reference evidence="1 2" key="1">
    <citation type="submission" date="2019-04" db="EMBL/GenBank/DDBJ databases">
        <title>Comparative genomics and transcriptomics to analyze fruiting body development in filamentous ascomycetes.</title>
        <authorList>
            <consortium name="DOE Joint Genome Institute"/>
            <person name="Lutkenhaus R."/>
            <person name="Traeger S."/>
            <person name="Breuer J."/>
            <person name="Kuo A."/>
            <person name="Lipzen A."/>
            <person name="Pangilinan J."/>
            <person name="Dilworth D."/>
            <person name="Sandor L."/>
            <person name="Poggeler S."/>
            <person name="Barry K."/>
            <person name="Grigoriev I.V."/>
            <person name="Nowrousian M."/>
        </authorList>
    </citation>
    <scope>NUCLEOTIDE SEQUENCE [LARGE SCALE GENOMIC DNA]</scope>
    <source>
        <strain evidence="1 2">CBS 389.68</strain>
    </source>
</reference>
<dbReference type="InterPro" id="IPR015257">
    <property type="entry name" value="Maf1"/>
</dbReference>
<evidence type="ECO:0000313" key="1">
    <source>
        <dbReference type="EMBL" id="TGZ81652.1"/>
    </source>
</evidence>
<dbReference type="Pfam" id="PF09174">
    <property type="entry name" value="Maf1"/>
    <property type="match status" value="1"/>
</dbReference>
<dbReference type="Proteomes" id="UP000298138">
    <property type="component" value="Unassembled WGS sequence"/>
</dbReference>
<dbReference type="InterPro" id="IPR038564">
    <property type="entry name" value="Maf1_sf"/>
</dbReference>
<dbReference type="OrthoDB" id="277029at2759"/>
<name>A0A4S2MY34_9PEZI</name>
<dbReference type="GO" id="GO:0005634">
    <property type="term" value="C:nucleus"/>
    <property type="evidence" value="ECO:0007669"/>
    <property type="project" value="TreeGrafter"/>
</dbReference>
<dbReference type="GO" id="GO:0000994">
    <property type="term" value="F:RNA polymerase III core binding"/>
    <property type="evidence" value="ECO:0007669"/>
    <property type="project" value="TreeGrafter"/>
</dbReference>
<protein>
    <submittedName>
        <fullName evidence="1">Maf1 regulator</fullName>
    </submittedName>
</protein>
<dbReference type="PANTHER" id="PTHR22504">
    <property type="entry name" value="REPRESSOR OF RNA POLYMERASE III TRANSCRIPTION MAF1"/>
    <property type="match status" value="1"/>
</dbReference>
<proteinExistence type="predicted"/>